<dbReference type="PROSITE" id="PS50850">
    <property type="entry name" value="MFS"/>
    <property type="match status" value="1"/>
</dbReference>
<evidence type="ECO:0000256" key="3">
    <source>
        <dbReference type="ARBA" id="ARBA00022692"/>
    </source>
</evidence>
<protein>
    <submittedName>
        <fullName evidence="8">Bicyclomycin resistance protein</fullName>
    </submittedName>
</protein>
<comment type="caution">
    <text evidence="8">The sequence shown here is derived from an EMBL/GenBank/DDBJ whole genome shotgun (WGS) entry which is preliminary data.</text>
</comment>
<evidence type="ECO:0000256" key="6">
    <source>
        <dbReference type="SAM" id="Phobius"/>
    </source>
</evidence>
<keyword evidence="4 6" id="KW-1133">Transmembrane helix</keyword>
<evidence type="ECO:0000256" key="5">
    <source>
        <dbReference type="ARBA" id="ARBA00023136"/>
    </source>
</evidence>
<dbReference type="GO" id="GO:0022857">
    <property type="term" value="F:transmembrane transporter activity"/>
    <property type="evidence" value="ECO:0007669"/>
    <property type="project" value="InterPro"/>
</dbReference>
<keyword evidence="3 6" id="KW-0812">Transmembrane</keyword>
<feature type="transmembrane region" description="Helical" evidence="6">
    <location>
        <begin position="158"/>
        <end position="180"/>
    </location>
</feature>
<feature type="transmembrane region" description="Helical" evidence="6">
    <location>
        <begin position="394"/>
        <end position="415"/>
    </location>
</feature>
<feature type="transmembrane region" description="Helical" evidence="6">
    <location>
        <begin position="100"/>
        <end position="119"/>
    </location>
</feature>
<dbReference type="RefSeq" id="WP_373324040.1">
    <property type="nucleotide sequence ID" value="NZ_BPQO01000005.1"/>
</dbReference>
<gene>
    <name evidence="8" type="primary">bcr_1</name>
    <name evidence="8" type="ORF">BHAOGJBA_1594</name>
</gene>
<dbReference type="EMBL" id="BPQO01000005">
    <property type="protein sequence ID" value="GJD88083.1"/>
    <property type="molecule type" value="Genomic_DNA"/>
</dbReference>
<dbReference type="PANTHER" id="PTHR23502">
    <property type="entry name" value="MAJOR FACILITATOR SUPERFAMILY"/>
    <property type="match status" value="1"/>
</dbReference>
<proteinExistence type="predicted"/>
<keyword evidence="2" id="KW-0813">Transport</keyword>
<keyword evidence="5 6" id="KW-0472">Membrane</keyword>
<dbReference type="PANTHER" id="PTHR23502:SF132">
    <property type="entry name" value="POLYAMINE TRANSPORTER 2-RELATED"/>
    <property type="match status" value="1"/>
</dbReference>
<dbReference type="CDD" id="cd17320">
    <property type="entry name" value="MFS_MdfA_MDR_like"/>
    <property type="match status" value="1"/>
</dbReference>
<dbReference type="InterPro" id="IPR036259">
    <property type="entry name" value="MFS_trans_sf"/>
</dbReference>
<feature type="transmembrane region" description="Helical" evidence="6">
    <location>
        <begin position="303"/>
        <end position="326"/>
    </location>
</feature>
<comment type="subcellular location">
    <subcellularLocation>
        <location evidence="1">Membrane</location>
        <topology evidence="1">Multi-pass membrane protein</topology>
    </subcellularLocation>
</comment>
<sequence>MTAPIRPNPPEGARASAPVAVPAAWAGPGFAEFVAIVALMMAVTAISIDNLLPAFPAIQARFGVADANHLQLLVYVYMIGFGLAQIVYGPVSDALGRRPVLLGGLAIYAAGTALAMVAPSFGWLLAARIIQGVGAASGRVLSTAIVRDRFAGREMASVMSLIMMVFLIVPMIAPAVGGAMLALGSWVWVFVSMLVLAAICTLWFTWRMPETLHPEYRRPLSLRATIQAVRTTLRCRVAVGYATALGLLTGCIMGYVGSSQQIFDTGLYHLGALFPLAFGAVAGAMGAATLVNARVVRWLGMRPLSHAGLAAFVMVGLAQVGVGLAWHGHPPLALFLGVLALNQFLISFAMPNFNALALEPLGAIAGTASSFLGFYTTILGALCGYLIGQAFDGTVLPIGIGYATLGGLALLVVAWTEHGRLFRGGVSG</sequence>
<evidence type="ECO:0000313" key="8">
    <source>
        <dbReference type="EMBL" id="GJD88083.1"/>
    </source>
</evidence>
<feature type="transmembrane region" description="Helical" evidence="6">
    <location>
        <begin position="30"/>
        <end position="48"/>
    </location>
</feature>
<dbReference type="Pfam" id="PF07690">
    <property type="entry name" value="MFS_1"/>
    <property type="match status" value="1"/>
</dbReference>
<dbReference type="SUPFAM" id="SSF103473">
    <property type="entry name" value="MFS general substrate transporter"/>
    <property type="match status" value="1"/>
</dbReference>
<evidence type="ECO:0000313" key="9">
    <source>
        <dbReference type="Proteomes" id="UP001055247"/>
    </source>
</evidence>
<reference evidence="8" key="1">
    <citation type="journal article" date="2016" name="Front. Microbiol.">
        <title>Genome Sequence of the Piezophilic, Mesophilic Sulfate-Reducing Bacterium Desulfovibrio indicus J2T.</title>
        <authorList>
            <person name="Cao J."/>
            <person name="Maignien L."/>
            <person name="Shao Z."/>
            <person name="Alain K."/>
            <person name="Jebbar M."/>
        </authorList>
    </citation>
    <scope>NUCLEOTIDE SEQUENCE</scope>
    <source>
        <strain evidence="8">DSM 16372</strain>
    </source>
</reference>
<dbReference type="GO" id="GO:1990961">
    <property type="term" value="P:xenobiotic detoxification by transmembrane export across the plasma membrane"/>
    <property type="evidence" value="ECO:0007669"/>
    <property type="project" value="TreeGrafter"/>
</dbReference>
<feature type="transmembrane region" description="Helical" evidence="6">
    <location>
        <begin position="332"/>
        <end position="349"/>
    </location>
</feature>
<dbReference type="InterPro" id="IPR020846">
    <property type="entry name" value="MFS_dom"/>
</dbReference>
<reference evidence="8" key="2">
    <citation type="submission" date="2021-08" db="EMBL/GenBank/DDBJ databases">
        <authorList>
            <person name="Tani A."/>
            <person name="Ola A."/>
            <person name="Ogura Y."/>
            <person name="Katsura K."/>
            <person name="Hayashi T."/>
        </authorList>
    </citation>
    <scope>NUCLEOTIDE SEQUENCE</scope>
    <source>
        <strain evidence="8">DSM 16372</strain>
    </source>
</reference>
<dbReference type="GO" id="GO:0005886">
    <property type="term" value="C:plasma membrane"/>
    <property type="evidence" value="ECO:0007669"/>
    <property type="project" value="TreeGrafter"/>
</dbReference>
<evidence type="ECO:0000259" key="7">
    <source>
        <dbReference type="PROSITE" id="PS50850"/>
    </source>
</evidence>
<accession>A0AAV4ZJJ8</accession>
<evidence type="ECO:0000256" key="2">
    <source>
        <dbReference type="ARBA" id="ARBA00022448"/>
    </source>
</evidence>
<feature type="transmembrane region" description="Helical" evidence="6">
    <location>
        <begin position="186"/>
        <end position="206"/>
    </location>
</feature>
<name>A0AAV4ZJJ8_9HYPH</name>
<feature type="transmembrane region" description="Helical" evidence="6">
    <location>
        <begin position="68"/>
        <end position="88"/>
    </location>
</feature>
<feature type="domain" description="Major facilitator superfamily (MFS) profile" evidence="7">
    <location>
        <begin position="33"/>
        <end position="418"/>
    </location>
</feature>
<dbReference type="Gene3D" id="1.20.1720.10">
    <property type="entry name" value="Multidrug resistance protein D"/>
    <property type="match status" value="1"/>
</dbReference>
<dbReference type="Proteomes" id="UP001055247">
    <property type="component" value="Unassembled WGS sequence"/>
</dbReference>
<dbReference type="AlphaFoldDB" id="A0AAV4ZJJ8"/>
<keyword evidence="9" id="KW-1185">Reference proteome</keyword>
<feature type="transmembrane region" description="Helical" evidence="6">
    <location>
        <begin position="361"/>
        <end position="388"/>
    </location>
</feature>
<feature type="transmembrane region" description="Helical" evidence="6">
    <location>
        <begin position="268"/>
        <end position="291"/>
    </location>
</feature>
<dbReference type="InterPro" id="IPR011701">
    <property type="entry name" value="MFS"/>
</dbReference>
<evidence type="ECO:0000256" key="1">
    <source>
        <dbReference type="ARBA" id="ARBA00004141"/>
    </source>
</evidence>
<feature type="transmembrane region" description="Helical" evidence="6">
    <location>
        <begin position="237"/>
        <end position="256"/>
    </location>
</feature>
<evidence type="ECO:0000256" key="4">
    <source>
        <dbReference type="ARBA" id="ARBA00022989"/>
    </source>
</evidence>
<organism evidence="8 9">
    <name type="scientific">Methylobacterium hispanicum</name>
    <dbReference type="NCBI Taxonomy" id="270350"/>
    <lineage>
        <taxon>Bacteria</taxon>
        <taxon>Pseudomonadati</taxon>
        <taxon>Pseudomonadota</taxon>
        <taxon>Alphaproteobacteria</taxon>
        <taxon>Hyphomicrobiales</taxon>
        <taxon>Methylobacteriaceae</taxon>
        <taxon>Methylobacterium</taxon>
    </lineage>
</organism>